<dbReference type="GeneID" id="136803861"/>
<dbReference type="EnsemblMetazoa" id="CLYHEMT014891.1">
    <property type="protein sequence ID" value="CLYHEMP014891.1"/>
    <property type="gene ID" value="CLYHEMG014891"/>
</dbReference>
<evidence type="ECO:0000313" key="2">
    <source>
        <dbReference type="EnsemblMetazoa" id="CLYHEMP014891.1"/>
    </source>
</evidence>
<organism evidence="2 3">
    <name type="scientific">Clytia hemisphaerica</name>
    <dbReference type="NCBI Taxonomy" id="252671"/>
    <lineage>
        <taxon>Eukaryota</taxon>
        <taxon>Metazoa</taxon>
        <taxon>Cnidaria</taxon>
        <taxon>Hydrozoa</taxon>
        <taxon>Hydroidolina</taxon>
        <taxon>Leptothecata</taxon>
        <taxon>Obeliida</taxon>
        <taxon>Clytiidae</taxon>
        <taxon>Clytia</taxon>
    </lineage>
</organism>
<protein>
    <submittedName>
        <fullName evidence="2">Uncharacterized protein</fullName>
    </submittedName>
</protein>
<keyword evidence="3" id="KW-1185">Reference proteome</keyword>
<dbReference type="OrthoDB" id="10505111at2759"/>
<feature type="region of interest" description="Disordered" evidence="1">
    <location>
        <begin position="1"/>
        <end position="32"/>
    </location>
</feature>
<accession>A0A7M5WYC3</accession>
<evidence type="ECO:0000256" key="1">
    <source>
        <dbReference type="SAM" id="MobiDB-lite"/>
    </source>
</evidence>
<dbReference type="RefSeq" id="XP_066916686.1">
    <property type="nucleotide sequence ID" value="XM_067060585.1"/>
</dbReference>
<dbReference type="Proteomes" id="UP000594262">
    <property type="component" value="Unplaced"/>
</dbReference>
<evidence type="ECO:0000313" key="3">
    <source>
        <dbReference type="Proteomes" id="UP000594262"/>
    </source>
</evidence>
<proteinExistence type="predicted"/>
<reference evidence="2" key="1">
    <citation type="submission" date="2021-01" db="UniProtKB">
        <authorList>
            <consortium name="EnsemblMetazoa"/>
        </authorList>
    </citation>
    <scope>IDENTIFICATION</scope>
</reference>
<sequence length="114" mass="11386">MATETLNADRSNEISSDFISSDSLNQNEASQPQGGIVSRVAGGAYNTTATVLGGAVGGAKYVASPVVGGATWITGAALSTSLGVAKSSFGLAKSVGSYVLPARFAPAVEKDKCE</sequence>
<dbReference type="AlphaFoldDB" id="A0A7M5WYC3"/>
<name>A0A7M5WYC3_9CNID</name>